<keyword evidence="4" id="KW-1185">Reference proteome</keyword>
<protein>
    <submittedName>
        <fullName evidence="3">Thioesterase II family protein</fullName>
    </submittedName>
</protein>
<dbReference type="Proteomes" id="UP001596004">
    <property type="component" value="Unassembled WGS sequence"/>
</dbReference>
<gene>
    <name evidence="3" type="ORF">ACFO60_31780</name>
</gene>
<comment type="similarity">
    <text evidence="1">Belongs to the thioesterase family.</text>
</comment>
<dbReference type="EMBL" id="JBHSFP010000030">
    <property type="protein sequence ID" value="MFC4535367.1"/>
    <property type="molecule type" value="Genomic_DNA"/>
</dbReference>
<organism evidence="3 4">
    <name type="scientific">Sphaerisporangium dianthi</name>
    <dbReference type="NCBI Taxonomy" id="1436120"/>
    <lineage>
        <taxon>Bacteria</taxon>
        <taxon>Bacillati</taxon>
        <taxon>Actinomycetota</taxon>
        <taxon>Actinomycetes</taxon>
        <taxon>Streptosporangiales</taxon>
        <taxon>Streptosporangiaceae</taxon>
        <taxon>Sphaerisporangium</taxon>
    </lineage>
</organism>
<dbReference type="InterPro" id="IPR029058">
    <property type="entry name" value="AB_hydrolase_fold"/>
</dbReference>
<comment type="caution">
    <text evidence="3">The sequence shown here is derived from an EMBL/GenBank/DDBJ whole genome shotgun (WGS) entry which is preliminary data.</text>
</comment>
<accession>A0ABV9CSI5</accession>
<evidence type="ECO:0000313" key="3">
    <source>
        <dbReference type="EMBL" id="MFC4535367.1"/>
    </source>
</evidence>
<proteinExistence type="inferred from homology"/>
<evidence type="ECO:0000259" key="2">
    <source>
        <dbReference type="Pfam" id="PF00975"/>
    </source>
</evidence>
<sequence>MSVHLRAGRWLPYPVAAGARLRLLCLPHAGAGASAYRQWGAGLPSWIGAAPVQLPGRETRLGERPYHDCRALVTDLAGEVAPTLDHPYAVFGHSLGALLAYELVRELIERGCPPPARLFVSGRKAPQLAETLPPLAGASLDELADLLCRLGGTPRELLGDRKVLALMAPVLRADFAVNESHRYASHAPLDVPITAFAATADARASVADVAAWGARTRADFRRHTLRGGHFAVLEQAPRVTALIAGELAPWS</sequence>
<dbReference type="SUPFAM" id="SSF53474">
    <property type="entry name" value="alpha/beta-Hydrolases"/>
    <property type="match status" value="1"/>
</dbReference>
<dbReference type="InterPro" id="IPR012223">
    <property type="entry name" value="TEII"/>
</dbReference>
<dbReference type="Pfam" id="PF00975">
    <property type="entry name" value="Thioesterase"/>
    <property type="match status" value="1"/>
</dbReference>
<reference evidence="4" key="1">
    <citation type="journal article" date="2019" name="Int. J. Syst. Evol. Microbiol.">
        <title>The Global Catalogue of Microorganisms (GCM) 10K type strain sequencing project: providing services to taxonomists for standard genome sequencing and annotation.</title>
        <authorList>
            <consortium name="The Broad Institute Genomics Platform"/>
            <consortium name="The Broad Institute Genome Sequencing Center for Infectious Disease"/>
            <person name="Wu L."/>
            <person name="Ma J."/>
        </authorList>
    </citation>
    <scope>NUCLEOTIDE SEQUENCE [LARGE SCALE GENOMIC DNA]</scope>
    <source>
        <strain evidence="4">CGMCC 4.7132</strain>
    </source>
</reference>
<feature type="domain" description="Thioesterase" evidence="2">
    <location>
        <begin position="22"/>
        <end position="242"/>
    </location>
</feature>
<evidence type="ECO:0000256" key="1">
    <source>
        <dbReference type="ARBA" id="ARBA00007169"/>
    </source>
</evidence>
<evidence type="ECO:0000313" key="4">
    <source>
        <dbReference type="Proteomes" id="UP001596004"/>
    </source>
</evidence>
<dbReference type="InterPro" id="IPR001031">
    <property type="entry name" value="Thioesterase"/>
</dbReference>
<dbReference type="RefSeq" id="WP_380847781.1">
    <property type="nucleotide sequence ID" value="NZ_JBHSFP010000030.1"/>
</dbReference>
<dbReference type="PANTHER" id="PTHR11487">
    <property type="entry name" value="THIOESTERASE"/>
    <property type="match status" value="1"/>
</dbReference>
<dbReference type="Gene3D" id="3.40.50.1820">
    <property type="entry name" value="alpha/beta hydrolase"/>
    <property type="match status" value="1"/>
</dbReference>
<name>A0ABV9CSI5_9ACTN</name>
<dbReference type="PANTHER" id="PTHR11487:SF0">
    <property type="entry name" value="S-ACYL FATTY ACID SYNTHASE THIOESTERASE, MEDIUM CHAIN"/>
    <property type="match status" value="1"/>
</dbReference>